<evidence type="ECO:0000313" key="3">
    <source>
        <dbReference type="Proteomes" id="UP001220256"/>
    </source>
</evidence>
<evidence type="ECO:0000313" key="2">
    <source>
        <dbReference type="EMBL" id="KAJ5282781.1"/>
    </source>
</evidence>
<sequence>MVSFALLGLAPQYTVTPLFAALLPFSQFFIILPLYLVLVAAPFLIIWPPPTTAAPLTVPFVFYQRCRMIRYPACNARHPEASISGFYQFETSVTLNLH</sequence>
<dbReference type="EMBL" id="JAPVEB010000001">
    <property type="protein sequence ID" value="KAJ5282781.1"/>
    <property type="molecule type" value="Genomic_DNA"/>
</dbReference>
<proteinExistence type="predicted"/>
<accession>A0ABQ8WXI9</accession>
<comment type="caution">
    <text evidence="2">The sequence shown here is derived from an EMBL/GenBank/DDBJ whole genome shotgun (WGS) entry which is preliminary data.</text>
</comment>
<protein>
    <submittedName>
        <fullName evidence="2">Uncharacterized protein</fullName>
    </submittedName>
</protein>
<keyword evidence="1" id="KW-0812">Transmembrane</keyword>
<keyword evidence="1" id="KW-1133">Transmembrane helix</keyword>
<keyword evidence="3" id="KW-1185">Reference proteome</keyword>
<gene>
    <name evidence="2" type="ORF">N7505_000761</name>
</gene>
<feature type="transmembrane region" description="Helical" evidence="1">
    <location>
        <begin position="30"/>
        <end position="47"/>
    </location>
</feature>
<organism evidence="2 3">
    <name type="scientific">Penicillium chrysogenum</name>
    <name type="common">Penicillium notatum</name>
    <dbReference type="NCBI Taxonomy" id="5076"/>
    <lineage>
        <taxon>Eukaryota</taxon>
        <taxon>Fungi</taxon>
        <taxon>Dikarya</taxon>
        <taxon>Ascomycota</taxon>
        <taxon>Pezizomycotina</taxon>
        <taxon>Eurotiomycetes</taxon>
        <taxon>Eurotiomycetidae</taxon>
        <taxon>Eurotiales</taxon>
        <taxon>Aspergillaceae</taxon>
        <taxon>Penicillium</taxon>
        <taxon>Penicillium chrysogenum species complex</taxon>
    </lineage>
</organism>
<reference evidence="2 3" key="1">
    <citation type="journal article" date="2023" name="IMA Fungus">
        <title>Comparative genomic study of the Penicillium genus elucidates a diverse pangenome and 15 lateral gene transfer events.</title>
        <authorList>
            <person name="Petersen C."/>
            <person name="Sorensen T."/>
            <person name="Nielsen M.R."/>
            <person name="Sondergaard T.E."/>
            <person name="Sorensen J.L."/>
            <person name="Fitzpatrick D.A."/>
            <person name="Frisvad J.C."/>
            <person name="Nielsen K.L."/>
        </authorList>
    </citation>
    <scope>NUCLEOTIDE SEQUENCE [LARGE SCALE GENOMIC DNA]</scope>
    <source>
        <strain evidence="2 3">IBT 3361</strain>
    </source>
</reference>
<name>A0ABQ8WXI9_PENCH</name>
<dbReference type="Proteomes" id="UP001220256">
    <property type="component" value="Unassembled WGS sequence"/>
</dbReference>
<keyword evidence="1" id="KW-0472">Membrane</keyword>
<evidence type="ECO:0000256" key="1">
    <source>
        <dbReference type="SAM" id="Phobius"/>
    </source>
</evidence>